<dbReference type="PANTHER" id="PTHR35800">
    <property type="entry name" value="PROTEIN JAG"/>
    <property type="match status" value="1"/>
</dbReference>
<organism evidence="3 4">
    <name type="scientific">Truepera radiovictrix (strain DSM 17093 / CIP 108686 / LMG 22925 / RQ-24)</name>
    <dbReference type="NCBI Taxonomy" id="649638"/>
    <lineage>
        <taxon>Bacteria</taxon>
        <taxon>Thermotogati</taxon>
        <taxon>Deinococcota</taxon>
        <taxon>Deinococci</taxon>
        <taxon>Trueperales</taxon>
        <taxon>Trueperaceae</taxon>
        <taxon>Truepera</taxon>
    </lineage>
</organism>
<dbReference type="AlphaFoldDB" id="D7CRM0"/>
<feature type="region of interest" description="Disordered" evidence="1">
    <location>
        <begin position="1"/>
        <end position="41"/>
    </location>
</feature>
<evidence type="ECO:0000259" key="2">
    <source>
        <dbReference type="PROSITE" id="PS51061"/>
    </source>
</evidence>
<feature type="region of interest" description="Disordered" evidence="1">
    <location>
        <begin position="170"/>
        <end position="193"/>
    </location>
</feature>
<dbReference type="Proteomes" id="UP000000379">
    <property type="component" value="Chromosome"/>
</dbReference>
<dbReference type="PROSITE" id="PS51061">
    <property type="entry name" value="R3H"/>
    <property type="match status" value="1"/>
</dbReference>
<dbReference type="GO" id="GO:0003723">
    <property type="term" value="F:RNA binding"/>
    <property type="evidence" value="ECO:0007669"/>
    <property type="project" value="InterPro"/>
</dbReference>
<evidence type="ECO:0000313" key="3">
    <source>
        <dbReference type="EMBL" id="ADI13510.1"/>
    </source>
</evidence>
<dbReference type="InterPro" id="IPR039247">
    <property type="entry name" value="KhpB"/>
</dbReference>
<reference evidence="4" key="1">
    <citation type="submission" date="2010-05" db="EMBL/GenBank/DDBJ databases">
        <title>The complete genome of Truepera radiovictris DSM 17093.</title>
        <authorList>
            <consortium name="US DOE Joint Genome Institute (JGI-PGF)"/>
            <person name="Lucas S."/>
            <person name="Copeland A."/>
            <person name="Lapidus A."/>
            <person name="Glavina del Rio T."/>
            <person name="Dalin E."/>
            <person name="Tice H."/>
            <person name="Bruce D."/>
            <person name="Goodwin L."/>
            <person name="Pitluck S."/>
            <person name="Kyrpides N."/>
            <person name="Mavromatis K."/>
            <person name="Ovchinnikova G."/>
            <person name="Munk A.C."/>
            <person name="Detter J.C."/>
            <person name="Han C."/>
            <person name="Tapia R."/>
            <person name="Land M."/>
            <person name="Hauser L."/>
            <person name="Markowitz V."/>
            <person name="Cheng J.-F."/>
            <person name="Hugenholtz P."/>
            <person name="Woyke T."/>
            <person name="Wu D."/>
            <person name="Tindall B."/>
            <person name="Pomrenke H.G."/>
            <person name="Brambilla E."/>
            <person name="Klenk H.-P."/>
            <person name="Eisen J.A."/>
        </authorList>
    </citation>
    <scope>NUCLEOTIDE SEQUENCE [LARGE SCALE GENOMIC DNA]</scope>
    <source>
        <strain evidence="4">DSM 17093 / CIP 108686 / LMG 22925 / RQ-24</strain>
    </source>
</reference>
<dbReference type="Gene3D" id="3.30.1370.50">
    <property type="entry name" value="R3H-like domain"/>
    <property type="match status" value="1"/>
</dbReference>
<proteinExistence type="predicted"/>
<keyword evidence="4" id="KW-1185">Reference proteome</keyword>
<gene>
    <name evidence="3" type="ordered locus">Trad_0371</name>
</gene>
<dbReference type="InterPro" id="IPR015946">
    <property type="entry name" value="KH_dom-like_a/b"/>
</dbReference>
<dbReference type="KEGG" id="tra:Trad_0371"/>
<dbReference type="InterPro" id="IPR038008">
    <property type="entry name" value="Jag_KH"/>
</dbReference>
<accession>D7CRM0</accession>
<reference evidence="3 4" key="2">
    <citation type="journal article" date="2011" name="Stand. Genomic Sci.">
        <title>Complete genome sequence of Truepera radiovictrix type strain (RQ-24).</title>
        <authorList>
            <person name="Ivanova N."/>
            <person name="Rohde C."/>
            <person name="Munk C."/>
            <person name="Nolan M."/>
            <person name="Lucas S."/>
            <person name="Del Rio T.G."/>
            <person name="Tice H."/>
            <person name="Deshpande S."/>
            <person name="Cheng J.F."/>
            <person name="Tapia R."/>
            <person name="Han C."/>
            <person name="Goodwin L."/>
            <person name="Pitluck S."/>
            <person name="Liolios K."/>
            <person name="Mavromatis K."/>
            <person name="Mikhailova N."/>
            <person name="Pati A."/>
            <person name="Chen A."/>
            <person name="Palaniappan K."/>
            <person name="Land M."/>
            <person name="Hauser L."/>
            <person name="Chang Y.J."/>
            <person name="Jeffries C.D."/>
            <person name="Brambilla E."/>
            <person name="Rohde M."/>
            <person name="Goker M."/>
            <person name="Tindall B.J."/>
            <person name="Woyke T."/>
            <person name="Bristow J."/>
            <person name="Eisen J.A."/>
            <person name="Markowitz V."/>
            <person name="Hugenholtz P."/>
            <person name="Kyrpides N.C."/>
            <person name="Klenk H.P."/>
            <person name="Lapidus A."/>
        </authorList>
    </citation>
    <scope>NUCLEOTIDE SEQUENCE [LARGE SCALE GENOMIC DNA]</scope>
    <source>
        <strain evidence="4">DSM 17093 / CIP 108686 / LMG 22925 / RQ-24</strain>
    </source>
</reference>
<evidence type="ECO:0000313" key="4">
    <source>
        <dbReference type="Proteomes" id="UP000000379"/>
    </source>
</evidence>
<dbReference type="InterPro" id="IPR036867">
    <property type="entry name" value="R3H_dom_sf"/>
</dbReference>
<evidence type="ECO:0000256" key="1">
    <source>
        <dbReference type="SAM" id="MobiDB-lite"/>
    </source>
</evidence>
<dbReference type="CDD" id="cd02414">
    <property type="entry name" value="KH-II_Jag"/>
    <property type="match status" value="1"/>
</dbReference>
<dbReference type="OrthoDB" id="9794483at2"/>
<dbReference type="eggNOG" id="COG1847">
    <property type="taxonomic scope" value="Bacteria"/>
</dbReference>
<dbReference type="EMBL" id="CP002049">
    <property type="protein sequence ID" value="ADI13510.1"/>
    <property type="molecule type" value="Genomic_DNA"/>
</dbReference>
<dbReference type="SMART" id="SM00393">
    <property type="entry name" value="R3H"/>
    <property type="match status" value="1"/>
</dbReference>
<dbReference type="Pfam" id="PF13083">
    <property type="entry name" value="KH_KhpA-B"/>
    <property type="match status" value="1"/>
</dbReference>
<dbReference type="RefSeq" id="WP_013176890.1">
    <property type="nucleotide sequence ID" value="NC_014221.1"/>
</dbReference>
<name>D7CRM0_TRURR</name>
<dbReference type="HOGENOM" id="CLU_042512_5_0_0"/>
<dbReference type="Gene3D" id="3.30.300.20">
    <property type="match status" value="1"/>
</dbReference>
<dbReference type="InterPro" id="IPR001374">
    <property type="entry name" value="R3H_dom"/>
</dbReference>
<feature type="domain" description="R3H" evidence="2">
    <location>
        <begin position="127"/>
        <end position="193"/>
    </location>
</feature>
<sequence>MASDLDKYLSDLGIDTEDEAQPKLPTAPQAAAAEPAPSAAAEGSAAERLEAFLVGLLLHLDPGYAVEVTPAGERELRAEVVGGDPGKIIGRGGRTLAALEYLANAVLNRDEGAPHVRASLDVGGYRARRDERLRGVALKAAARARKTGLAVELEPMSAAERRVIHMTLADDPSVESASSGEGRERRVVVRPVG</sequence>
<protein>
    <submittedName>
        <fullName evidence="3">Single-stranded nucleic acid binding R3H domain protein</fullName>
    </submittedName>
</protein>
<dbReference type="PANTHER" id="PTHR35800:SF1">
    <property type="entry name" value="RNA-BINDING PROTEIN KHPB"/>
    <property type="match status" value="1"/>
</dbReference>
<dbReference type="STRING" id="649638.Trad_0371"/>
<dbReference type="SUPFAM" id="SSF82708">
    <property type="entry name" value="R3H domain"/>
    <property type="match status" value="1"/>
</dbReference>
<dbReference type="Pfam" id="PF01424">
    <property type="entry name" value="R3H"/>
    <property type="match status" value="1"/>
</dbReference>
<feature type="compositionally biased region" description="Low complexity" evidence="1">
    <location>
        <begin position="22"/>
        <end position="41"/>
    </location>
</feature>